<evidence type="ECO:0000313" key="9">
    <source>
        <dbReference type="Proteomes" id="UP000031950"/>
    </source>
</evidence>
<evidence type="ECO:0000256" key="4">
    <source>
        <dbReference type="ARBA" id="ARBA00022964"/>
    </source>
</evidence>
<dbReference type="GO" id="GO:0031418">
    <property type="term" value="F:L-ascorbic acid binding"/>
    <property type="evidence" value="ECO:0007669"/>
    <property type="project" value="UniProtKB-KW"/>
</dbReference>
<keyword evidence="9" id="KW-1185">Reference proteome</keyword>
<dbReference type="EMBL" id="JXRQ01000030">
    <property type="protein sequence ID" value="KIL42826.1"/>
    <property type="molecule type" value="Genomic_DNA"/>
</dbReference>
<evidence type="ECO:0000256" key="5">
    <source>
        <dbReference type="ARBA" id="ARBA00023002"/>
    </source>
</evidence>
<sequence>MNSTPNHDLINVEEQFMDGFKTEPEKAAEEHLFDAAGSVMTVGDMAIPFAKRHTWPLVVELENLLSCEECDQLIQLSGDRMKRSKISSDRVVNQMRTSSGMFFEESENDLIHTIEKRLAKMMNVPIEHAEGLQVLKYTPGQEYKAHHDYFLPTSKAASNNRISTMVVYLNEVEEGGETYFPELNISITPQKGSAVYFEYFYSDEELNKQTLHGGAPVFKGEKWVATQWMRRKSVR</sequence>
<dbReference type="Pfam" id="PF13640">
    <property type="entry name" value="2OG-FeII_Oxy_3"/>
    <property type="match status" value="1"/>
</dbReference>
<dbReference type="AlphaFoldDB" id="A0A0C2VE42"/>
<dbReference type="InterPro" id="IPR006620">
    <property type="entry name" value="Pro_4_hyd_alph"/>
</dbReference>
<name>A0A0C2VE42_9BACL</name>
<keyword evidence="6" id="KW-0408">Iron</keyword>
<protein>
    <submittedName>
        <fullName evidence="8">2OG-Fe(II) oxygenase</fullName>
    </submittedName>
</protein>
<comment type="cofactor">
    <cofactor evidence="1">
        <name>L-ascorbate</name>
        <dbReference type="ChEBI" id="CHEBI:38290"/>
    </cofactor>
</comment>
<dbReference type="PROSITE" id="PS51471">
    <property type="entry name" value="FE2OG_OXY"/>
    <property type="match status" value="1"/>
</dbReference>
<dbReference type="Gene3D" id="2.60.120.620">
    <property type="entry name" value="q2cbj1_9rhob like domain"/>
    <property type="match status" value="1"/>
</dbReference>
<keyword evidence="3" id="KW-0847">Vitamin C</keyword>
<keyword evidence="4" id="KW-0223">Dioxygenase</keyword>
<dbReference type="InterPro" id="IPR044862">
    <property type="entry name" value="Pro_4_hyd_alph_FE2OG_OXY"/>
</dbReference>
<feature type="domain" description="Fe2OG dioxygenase" evidence="7">
    <location>
        <begin position="128"/>
        <end position="231"/>
    </location>
</feature>
<proteinExistence type="predicted"/>
<gene>
    <name evidence="8" type="ORF">KP77_34560</name>
</gene>
<evidence type="ECO:0000256" key="2">
    <source>
        <dbReference type="ARBA" id="ARBA00022723"/>
    </source>
</evidence>
<evidence type="ECO:0000256" key="1">
    <source>
        <dbReference type="ARBA" id="ARBA00001961"/>
    </source>
</evidence>
<dbReference type="Proteomes" id="UP000031950">
    <property type="component" value="Unassembled WGS sequence"/>
</dbReference>
<evidence type="ECO:0000256" key="6">
    <source>
        <dbReference type="ARBA" id="ARBA00023004"/>
    </source>
</evidence>
<dbReference type="PANTHER" id="PTHR10869">
    <property type="entry name" value="PROLYL 4-HYDROXYLASE ALPHA SUBUNIT"/>
    <property type="match status" value="1"/>
</dbReference>
<dbReference type="InterPro" id="IPR005123">
    <property type="entry name" value="Oxoglu/Fe-dep_dioxygenase_dom"/>
</dbReference>
<dbReference type="GO" id="GO:0005506">
    <property type="term" value="F:iron ion binding"/>
    <property type="evidence" value="ECO:0007669"/>
    <property type="project" value="InterPro"/>
</dbReference>
<comment type="caution">
    <text evidence="8">The sequence shown here is derived from an EMBL/GenBank/DDBJ whole genome shotgun (WGS) entry which is preliminary data.</text>
</comment>
<dbReference type="InterPro" id="IPR045054">
    <property type="entry name" value="P4HA-like"/>
</dbReference>
<dbReference type="GO" id="GO:0004656">
    <property type="term" value="F:procollagen-proline 4-dioxygenase activity"/>
    <property type="evidence" value="ECO:0007669"/>
    <property type="project" value="TreeGrafter"/>
</dbReference>
<dbReference type="STRING" id="135826.KP77_34560"/>
<organism evidence="8 9">
    <name type="scientific">Jeotgalibacillus alimentarius</name>
    <dbReference type="NCBI Taxonomy" id="135826"/>
    <lineage>
        <taxon>Bacteria</taxon>
        <taxon>Bacillati</taxon>
        <taxon>Bacillota</taxon>
        <taxon>Bacilli</taxon>
        <taxon>Bacillales</taxon>
        <taxon>Caryophanaceae</taxon>
        <taxon>Jeotgalibacillus</taxon>
    </lineage>
</organism>
<evidence type="ECO:0000256" key="3">
    <source>
        <dbReference type="ARBA" id="ARBA00022896"/>
    </source>
</evidence>
<reference evidence="8 9" key="1">
    <citation type="submission" date="2015-01" db="EMBL/GenBank/DDBJ databases">
        <title>Genome sequence of Jeotgalibacillus alimentarius.</title>
        <authorList>
            <person name="Goh K.M."/>
            <person name="Chan K.-G."/>
            <person name="Yaakop A.S."/>
            <person name="Ee R."/>
            <person name="Gan H.M."/>
            <person name="Chan C.S."/>
        </authorList>
    </citation>
    <scope>NUCLEOTIDE SEQUENCE [LARGE SCALE GENOMIC DNA]</scope>
    <source>
        <strain evidence="8 9">YKJ-13</strain>
    </source>
</reference>
<dbReference type="PATRIC" id="fig|135826.4.peg.3432"/>
<dbReference type="PANTHER" id="PTHR10869:SF246">
    <property type="entry name" value="TRANSMEMBRANE PROLYL 4-HYDROXYLASE"/>
    <property type="match status" value="1"/>
</dbReference>
<accession>A0A0C2VE42</accession>
<keyword evidence="2" id="KW-0479">Metal-binding</keyword>
<dbReference type="SMART" id="SM00702">
    <property type="entry name" value="P4Hc"/>
    <property type="match status" value="1"/>
</dbReference>
<keyword evidence="5" id="KW-0560">Oxidoreductase</keyword>
<evidence type="ECO:0000313" key="8">
    <source>
        <dbReference type="EMBL" id="KIL42826.1"/>
    </source>
</evidence>
<evidence type="ECO:0000259" key="7">
    <source>
        <dbReference type="PROSITE" id="PS51471"/>
    </source>
</evidence>